<feature type="chain" id="PRO_5046688815" description="Alternate-type signal peptide domain-containing protein" evidence="1">
    <location>
        <begin position="27"/>
        <end position="175"/>
    </location>
</feature>
<keyword evidence="1" id="KW-0732">Signal</keyword>
<organism evidence="2 3">
    <name type="scientific">Nocardioides panacisoli</name>
    <dbReference type="NCBI Taxonomy" id="627624"/>
    <lineage>
        <taxon>Bacteria</taxon>
        <taxon>Bacillati</taxon>
        <taxon>Actinomycetota</taxon>
        <taxon>Actinomycetes</taxon>
        <taxon>Propionibacteriales</taxon>
        <taxon>Nocardioidaceae</taxon>
        <taxon>Nocardioides</taxon>
    </lineage>
</organism>
<keyword evidence="3" id="KW-1185">Reference proteome</keyword>
<dbReference type="RefSeq" id="WP_344778100.1">
    <property type="nucleotide sequence ID" value="NZ_BAABAH010000016.1"/>
</dbReference>
<dbReference type="Proteomes" id="UP001501821">
    <property type="component" value="Unassembled WGS sequence"/>
</dbReference>
<dbReference type="NCBIfam" id="TIGR04088">
    <property type="entry name" value="cognate_SipW"/>
    <property type="match status" value="1"/>
</dbReference>
<gene>
    <name evidence="2" type="ORF">GCM10022242_36240</name>
</gene>
<sequence>MNKTTKGALAAGGAAVLLLGGAGTLAFWTDAHDVAGGAIKSGTLSITAPDCGSGWTYDSGESTAGAAYTPGTSLLVPGDTISETCTTTLTATGEHMRGTIVASAPADIAPFTVTVGSITDATTALAAGGTFTEANSGDSLSITITVSLPGSSDNTTKLASKTLDAITLTATQIHA</sequence>
<dbReference type="InterPro" id="IPR024006">
    <property type="entry name" value="Alt_signal_exp_actinobact"/>
</dbReference>
<evidence type="ECO:0008006" key="4">
    <source>
        <dbReference type="Google" id="ProtNLM"/>
    </source>
</evidence>
<comment type="caution">
    <text evidence="2">The sequence shown here is derived from an EMBL/GenBank/DDBJ whole genome shotgun (WGS) entry which is preliminary data.</text>
</comment>
<dbReference type="EMBL" id="BAABAH010000016">
    <property type="protein sequence ID" value="GAA3831714.1"/>
    <property type="molecule type" value="Genomic_DNA"/>
</dbReference>
<feature type="signal peptide" evidence="1">
    <location>
        <begin position="1"/>
        <end position="26"/>
    </location>
</feature>
<proteinExistence type="predicted"/>
<protein>
    <recommendedName>
        <fullName evidence="4">Alternate-type signal peptide domain-containing protein</fullName>
    </recommendedName>
</protein>
<name>A0ABP7J1B1_9ACTN</name>
<evidence type="ECO:0000256" key="1">
    <source>
        <dbReference type="SAM" id="SignalP"/>
    </source>
</evidence>
<evidence type="ECO:0000313" key="3">
    <source>
        <dbReference type="Proteomes" id="UP001501821"/>
    </source>
</evidence>
<dbReference type="InterPro" id="IPR023833">
    <property type="entry name" value="Signal_pept_SipW-depend-type"/>
</dbReference>
<evidence type="ECO:0000313" key="2">
    <source>
        <dbReference type="EMBL" id="GAA3831714.1"/>
    </source>
</evidence>
<dbReference type="NCBIfam" id="TIGR04089">
    <property type="entry name" value="exp_by_SipW_III"/>
    <property type="match status" value="1"/>
</dbReference>
<reference evidence="3" key="1">
    <citation type="journal article" date="2019" name="Int. J. Syst. Evol. Microbiol.">
        <title>The Global Catalogue of Microorganisms (GCM) 10K type strain sequencing project: providing services to taxonomists for standard genome sequencing and annotation.</title>
        <authorList>
            <consortium name="The Broad Institute Genomics Platform"/>
            <consortium name="The Broad Institute Genome Sequencing Center for Infectious Disease"/>
            <person name="Wu L."/>
            <person name="Ma J."/>
        </authorList>
    </citation>
    <scope>NUCLEOTIDE SEQUENCE [LARGE SCALE GENOMIC DNA]</scope>
    <source>
        <strain evidence="3">JCM 16953</strain>
    </source>
</reference>
<accession>A0ABP7J1B1</accession>